<accession>A0A650ANJ6</accession>
<dbReference type="InterPro" id="IPR027434">
    <property type="entry name" value="Homing_endonucl"/>
</dbReference>
<geneLocation type="mitochondrion" evidence="2"/>
<dbReference type="RefSeq" id="YP_009720820.1">
    <property type="nucleotide sequence ID" value="NC_045362.1"/>
</dbReference>
<feature type="domain" description="Homing endonuclease LAGLIDADG" evidence="1">
    <location>
        <begin position="136"/>
        <end position="209"/>
    </location>
</feature>
<dbReference type="Gene3D" id="3.10.28.10">
    <property type="entry name" value="Homing endonucleases"/>
    <property type="match status" value="2"/>
</dbReference>
<reference evidence="2" key="1">
    <citation type="submission" date="2019-05" db="EMBL/GenBank/DDBJ databases">
        <title>Chlorella vulgaris NJ-7 complete mitochondrial genome.</title>
        <authorList>
            <person name="Wang Y."/>
            <person name="Xu X."/>
        </authorList>
    </citation>
    <scope>NUCLEOTIDE SEQUENCE</scope>
    <source>
        <strain evidence="2">NJ-7</strain>
    </source>
</reference>
<dbReference type="AlphaFoldDB" id="A0A650ANJ6"/>
<keyword evidence="2" id="KW-0496">Mitochondrion</keyword>
<dbReference type="PANTHER" id="PTHR37520:SF1">
    <property type="entry name" value="INTRON-ENCODED DNA ENDONUCLEASE AI2A-RELATED"/>
    <property type="match status" value="1"/>
</dbReference>
<evidence type="ECO:0000259" key="1">
    <source>
        <dbReference type="Pfam" id="PF00961"/>
    </source>
</evidence>
<gene>
    <name evidence="2" type="primary">orf251</name>
</gene>
<dbReference type="EMBL" id="MK948101">
    <property type="protein sequence ID" value="QGN75009.1"/>
    <property type="molecule type" value="Genomic_DNA"/>
</dbReference>
<feature type="domain" description="Homing endonuclease LAGLIDADG" evidence="1">
    <location>
        <begin position="29"/>
        <end position="118"/>
    </location>
</feature>
<sequence length="251" mass="29257">MTQQSTQTEKIRGSSETLRNESCFDWHWLAGLIDADGGFYISRNRYVSCEITMHEKEVQTLFFIKKHLGGSVSQRRGKRAYRWRLHQREPLRRLLKGLNGCFHTTRVAIQFQQVCEIYTIIPLKKSPLTLDTGWFSGFFSGDGSFSINTTNTFQPAIAISQAEKQILDEIASVVGGQVYADKSWNGWVWWSDMRSVLGVLDYFQKFSLRNPLKQARLKSMIRFLGYLERGLHRDPKSQKRLHHFVRVFQKK</sequence>
<dbReference type="GO" id="GO:0004519">
    <property type="term" value="F:endonuclease activity"/>
    <property type="evidence" value="ECO:0007669"/>
    <property type="project" value="InterPro"/>
</dbReference>
<proteinExistence type="predicted"/>
<name>A0A650ANJ6_CHLVU</name>
<protein>
    <recommendedName>
        <fullName evidence="1">Homing endonuclease LAGLIDADG domain-containing protein</fullName>
    </recommendedName>
</protein>
<dbReference type="InterPro" id="IPR004860">
    <property type="entry name" value="LAGLIDADG_dom"/>
</dbReference>
<dbReference type="SUPFAM" id="SSF55608">
    <property type="entry name" value="Homing endonucleases"/>
    <property type="match status" value="2"/>
</dbReference>
<dbReference type="PANTHER" id="PTHR37520">
    <property type="entry name" value="INTRON-ENCODED DNA ENDONUCLEASE AI2A-RELATED"/>
    <property type="match status" value="1"/>
</dbReference>
<dbReference type="Pfam" id="PF00961">
    <property type="entry name" value="LAGLIDADG_1"/>
    <property type="match status" value="2"/>
</dbReference>
<evidence type="ECO:0000313" key="2">
    <source>
        <dbReference type="EMBL" id="QGN75009.1"/>
    </source>
</evidence>
<dbReference type="GeneID" id="42903444"/>
<organism evidence="2">
    <name type="scientific">Chlorella vulgaris</name>
    <name type="common">Green alga</name>
    <dbReference type="NCBI Taxonomy" id="3077"/>
    <lineage>
        <taxon>Eukaryota</taxon>
        <taxon>Viridiplantae</taxon>
        <taxon>Chlorophyta</taxon>
        <taxon>core chlorophytes</taxon>
        <taxon>Trebouxiophyceae</taxon>
        <taxon>Chlorellales</taxon>
        <taxon>Chlorellaceae</taxon>
        <taxon>Chlorella clade</taxon>
        <taxon>Chlorella</taxon>
    </lineage>
</organism>